<proteinExistence type="predicted"/>
<evidence type="ECO:0000313" key="1">
    <source>
        <dbReference type="EMBL" id="ETN75570.1"/>
    </source>
</evidence>
<reference evidence="2" key="1">
    <citation type="journal article" date="2014" name="Nat. Genet.">
        <title>Genome of the human hookworm Necator americanus.</title>
        <authorList>
            <person name="Tang Y.T."/>
            <person name="Gao X."/>
            <person name="Rosa B.A."/>
            <person name="Abubucker S."/>
            <person name="Hallsworth-Pepin K."/>
            <person name="Martin J."/>
            <person name="Tyagi R."/>
            <person name="Heizer E."/>
            <person name="Zhang X."/>
            <person name="Bhonagiri-Palsikar V."/>
            <person name="Minx P."/>
            <person name="Warren W.C."/>
            <person name="Wang Q."/>
            <person name="Zhan B."/>
            <person name="Hotez P.J."/>
            <person name="Sternberg P.W."/>
            <person name="Dougall A."/>
            <person name="Gaze S.T."/>
            <person name="Mulvenna J."/>
            <person name="Sotillo J."/>
            <person name="Ranganathan S."/>
            <person name="Rabelo E.M."/>
            <person name="Wilson R.K."/>
            <person name="Felgner P.L."/>
            <person name="Bethony J."/>
            <person name="Hawdon J.M."/>
            <person name="Gasser R.B."/>
            <person name="Loukas A."/>
            <person name="Mitreva M."/>
        </authorList>
    </citation>
    <scope>NUCLEOTIDE SEQUENCE [LARGE SCALE GENOMIC DNA]</scope>
</reference>
<name>W2T0N5_NECAM</name>
<gene>
    <name evidence="1" type="ORF">NECAME_12301</name>
</gene>
<dbReference type="KEGG" id="nai:NECAME_12301"/>
<dbReference type="Proteomes" id="UP000053676">
    <property type="component" value="Unassembled WGS sequence"/>
</dbReference>
<dbReference type="AlphaFoldDB" id="W2T0N5"/>
<dbReference type="EMBL" id="KI660288">
    <property type="protein sequence ID" value="ETN75570.1"/>
    <property type="molecule type" value="Genomic_DNA"/>
</dbReference>
<organism evidence="1 2">
    <name type="scientific">Necator americanus</name>
    <name type="common">Human hookworm</name>
    <dbReference type="NCBI Taxonomy" id="51031"/>
    <lineage>
        <taxon>Eukaryota</taxon>
        <taxon>Metazoa</taxon>
        <taxon>Ecdysozoa</taxon>
        <taxon>Nematoda</taxon>
        <taxon>Chromadorea</taxon>
        <taxon>Rhabditida</taxon>
        <taxon>Rhabditina</taxon>
        <taxon>Rhabditomorpha</taxon>
        <taxon>Strongyloidea</taxon>
        <taxon>Ancylostomatidae</taxon>
        <taxon>Bunostominae</taxon>
        <taxon>Necator</taxon>
    </lineage>
</organism>
<sequence>MCRKIFKNSNILESFEASLMGTSLLCQEFFEFDGFGAVLEAISFYPTISGLPLRPVVDESSNKMLLQAETP</sequence>
<evidence type="ECO:0000313" key="2">
    <source>
        <dbReference type="Proteomes" id="UP000053676"/>
    </source>
</evidence>
<keyword evidence="2" id="KW-1185">Reference proteome</keyword>
<accession>W2T0N5</accession>
<protein>
    <submittedName>
        <fullName evidence="1">Uncharacterized protein</fullName>
    </submittedName>
</protein>